<comment type="caution">
    <text evidence="1">The sequence shown here is derived from an EMBL/GenBank/DDBJ whole genome shotgun (WGS) entry which is preliminary data.</text>
</comment>
<dbReference type="EMBL" id="ASHM01066431">
    <property type="protein sequence ID" value="PNX91491.1"/>
    <property type="molecule type" value="Genomic_DNA"/>
</dbReference>
<protein>
    <submittedName>
        <fullName evidence="1">MYB family transcription factor apl</fullName>
    </submittedName>
</protein>
<dbReference type="AlphaFoldDB" id="A0A2K3MKY3"/>
<proteinExistence type="predicted"/>
<sequence>TPYEGFGAVTVAKIKSPVGFQGGEYYDEDQIEVPDWCFDQFPKITDPPLLNCQGSGDNFTSSLYSVSKESLLSNSADSQNSSEDEYSNFQSGNMSFYDHFPQNHDELMKNDASIDEKPFEISFQRIKVTLAFFVGGL</sequence>
<feature type="non-terminal residue" evidence="1">
    <location>
        <position position="1"/>
    </location>
</feature>
<dbReference type="Proteomes" id="UP000236291">
    <property type="component" value="Unassembled WGS sequence"/>
</dbReference>
<evidence type="ECO:0000313" key="2">
    <source>
        <dbReference type="Proteomes" id="UP000236291"/>
    </source>
</evidence>
<organism evidence="1 2">
    <name type="scientific">Trifolium pratense</name>
    <name type="common">Red clover</name>
    <dbReference type="NCBI Taxonomy" id="57577"/>
    <lineage>
        <taxon>Eukaryota</taxon>
        <taxon>Viridiplantae</taxon>
        <taxon>Streptophyta</taxon>
        <taxon>Embryophyta</taxon>
        <taxon>Tracheophyta</taxon>
        <taxon>Spermatophyta</taxon>
        <taxon>Magnoliopsida</taxon>
        <taxon>eudicotyledons</taxon>
        <taxon>Gunneridae</taxon>
        <taxon>Pentapetalae</taxon>
        <taxon>rosids</taxon>
        <taxon>fabids</taxon>
        <taxon>Fabales</taxon>
        <taxon>Fabaceae</taxon>
        <taxon>Papilionoideae</taxon>
        <taxon>50 kb inversion clade</taxon>
        <taxon>NPAAA clade</taxon>
        <taxon>Hologalegina</taxon>
        <taxon>IRL clade</taxon>
        <taxon>Trifolieae</taxon>
        <taxon>Trifolium</taxon>
    </lineage>
</organism>
<accession>A0A2K3MKY3</accession>
<gene>
    <name evidence="1" type="ORF">L195_g047622</name>
</gene>
<evidence type="ECO:0000313" key="1">
    <source>
        <dbReference type="EMBL" id="PNX91491.1"/>
    </source>
</evidence>
<reference evidence="1 2" key="2">
    <citation type="journal article" date="2017" name="Front. Plant Sci.">
        <title>Gene Classification and Mining of Molecular Markers Useful in Red Clover (Trifolium pratense) Breeding.</title>
        <authorList>
            <person name="Istvanek J."/>
            <person name="Dluhosova J."/>
            <person name="Dluhos P."/>
            <person name="Patkova L."/>
            <person name="Nedelnik J."/>
            <person name="Repkova J."/>
        </authorList>
    </citation>
    <scope>NUCLEOTIDE SEQUENCE [LARGE SCALE GENOMIC DNA]</scope>
    <source>
        <strain evidence="2">cv. Tatra</strain>
        <tissue evidence="1">Young leaves</tissue>
    </source>
</reference>
<dbReference type="ExpressionAtlas" id="A0A2K3MKY3">
    <property type="expression patterns" value="baseline"/>
</dbReference>
<name>A0A2K3MKY3_TRIPR</name>
<reference evidence="1 2" key="1">
    <citation type="journal article" date="2014" name="Am. J. Bot.">
        <title>Genome assembly and annotation for red clover (Trifolium pratense; Fabaceae).</title>
        <authorList>
            <person name="Istvanek J."/>
            <person name="Jaros M."/>
            <person name="Krenek A."/>
            <person name="Repkova J."/>
        </authorList>
    </citation>
    <scope>NUCLEOTIDE SEQUENCE [LARGE SCALE GENOMIC DNA]</scope>
    <source>
        <strain evidence="2">cv. Tatra</strain>
        <tissue evidence="1">Young leaves</tissue>
    </source>
</reference>